<organism evidence="24 25">
    <name type="scientific">Solihabitans fulvus</name>
    <dbReference type="NCBI Taxonomy" id="1892852"/>
    <lineage>
        <taxon>Bacteria</taxon>
        <taxon>Bacillati</taxon>
        <taxon>Actinomycetota</taxon>
        <taxon>Actinomycetes</taxon>
        <taxon>Pseudonocardiales</taxon>
        <taxon>Pseudonocardiaceae</taxon>
        <taxon>Solihabitans</taxon>
    </lineage>
</organism>
<keyword evidence="15" id="KW-0511">Multifunctional enzyme</keyword>
<dbReference type="InterPro" id="IPR018062">
    <property type="entry name" value="HTH_AraC-typ_CS"/>
</dbReference>
<dbReference type="SMART" id="SM00342">
    <property type="entry name" value="HTH_ARAC"/>
    <property type="match status" value="1"/>
</dbReference>
<comment type="cofactor">
    <cofactor evidence="2">
        <name>Zn(2+)</name>
        <dbReference type="ChEBI" id="CHEBI:29105"/>
    </cofactor>
</comment>
<comment type="similarity">
    <text evidence="19">In the C-terminal section; belongs to the alkylbase DNA glycosidase AlkA family.</text>
</comment>
<dbReference type="GO" id="GO:0032993">
    <property type="term" value="C:protein-DNA complex"/>
    <property type="evidence" value="ECO:0007669"/>
    <property type="project" value="TreeGrafter"/>
</dbReference>
<dbReference type="EC" id="2.1.1.n11" evidence="20"/>
<evidence type="ECO:0000256" key="4">
    <source>
        <dbReference type="ARBA" id="ARBA00022603"/>
    </source>
</evidence>
<dbReference type="GO" id="GO:0032259">
    <property type="term" value="P:methylation"/>
    <property type="evidence" value="ECO:0007669"/>
    <property type="project" value="UniProtKB-KW"/>
</dbReference>
<dbReference type="EMBL" id="VUOB01000108">
    <property type="protein sequence ID" value="KAA2247687.1"/>
    <property type="molecule type" value="Genomic_DNA"/>
</dbReference>
<evidence type="ECO:0000256" key="3">
    <source>
        <dbReference type="ARBA" id="ARBA00012000"/>
    </source>
</evidence>
<evidence type="ECO:0000256" key="22">
    <source>
        <dbReference type="ARBA" id="ARBA00076837"/>
    </source>
</evidence>
<keyword evidence="10" id="KW-0805">Transcription regulation</keyword>
<dbReference type="SUPFAM" id="SSF46689">
    <property type="entry name" value="Homeodomain-like"/>
    <property type="match status" value="1"/>
</dbReference>
<keyword evidence="7" id="KW-0227">DNA damage</keyword>
<evidence type="ECO:0000256" key="19">
    <source>
        <dbReference type="ARBA" id="ARBA00061609"/>
    </source>
</evidence>
<evidence type="ECO:0000256" key="9">
    <source>
        <dbReference type="ARBA" id="ARBA00022833"/>
    </source>
</evidence>
<comment type="catalytic activity">
    <reaction evidence="16">
        <text>(2'-deoxyribonucleoside 5'-methylphosphotriester)-DNA + L-cysteinyl-[protein] = 2'-deoxyribonucleotide-DNA + S-methyl-L-cysteinyl-[protein] + H(+)</text>
        <dbReference type="Rhea" id="RHEA:56324"/>
        <dbReference type="Rhea" id="RHEA-COMP:10131"/>
        <dbReference type="Rhea" id="RHEA-COMP:10132"/>
        <dbReference type="Rhea" id="RHEA-COMP:14462"/>
        <dbReference type="Rhea" id="RHEA-COMP:14463"/>
        <dbReference type="ChEBI" id="CHEBI:15378"/>
        <dbReference type="ChEBI" id="CHEBI:29950"/>
        <dbReference type="ChEBI" id="CHEBI:82612"/>
        <dbReference type="ChEBI" id="CHEBI:140284"/>
        <dbReference type="ChEBI" id="CHEBI:140286"/>
        <dbReference type="EC" id="2.1.1.n11"/>
    </reaction>
</comment>
<evidence type="ECO:0000256" key="15">
    <source>
        <dbReference type="ARBA" id="ARBA00023268"/>
    </source>
</evidence>
<dbReference type="SUPFAM" id="SSF55945">
    <property type="entry name" value="TATA-box binding protein-like"/>
    <property type="match status" value="1"/>
</dbReference>
<dbReference type="EC" id="3.2.2.21" evidence="3"/>
<dbReference type="FunFam" id="3.30.310.20:FF:000001">
    <property type="entry name" value="DNA-3-methyladenine glycosylase 2"/>
    <property type="match status" value="1"/>
</dbReference>
<dbReference type="InterPro" id="IPR004026">
    <property type="entry name" value="Ada_DNA_repair_Zn-bd"/>
</dbReference>
<dbReference type="PROSITE" id="PS00041">
    <property type="entry name" value="HTH_ARAC_FAMILY_1"/>
    <property type="match status" value="1"/>
</dbReference>
<dbReference type="CDD" id="cd00056">
    <property type="entry name" value="ENDO3c"/>
    <property type="match status" value="1"/>
</dbReference>
<dbReference type="SUPFAM" id="SSF48150">
    <property type="entry name" value="DNA-glycosylase"/>
    <property type="match status" value="1"/>
</dbReference>
<dbReference type="Pfam" id="PF06029">
    <property type="entry name" value="AlkA_N"/>
    <property type="match status" value="1"/>
</dbReference>
<protein>
    <recommendedName>
        <fullName evidence="21">Probable bifunctional transcriptional activator/DNA repair enzyme AlkA</fullName>
        <ecNumber evidence="20">2.1.1.n11</ecNumber>
        <ecNumber evidence="3">3.2.2.21</ecNumber>
    </recommendedName>
    <alternativeName>
        <fullName evidence="22">Regulatory protein AlkA</fullName>
    </alternativeName>
</protein>
<evidence type="ECO:0000256" key="2">
    <source>
        <dbReference type="ARBA" id="ARBA00001947"/>
    </source>
</evidence>
<dbReference type="GO" id="GO:0006307">
    <property type="term" value="P:DNA alkylation repair"/>
    <property type="evidence" value="ECO:0007669"/>
    <property type="project" value="TreeGrafter"/>
</dbReference>
<dbReference type="Gene3D" id="3.40.10.10">
    <property type="entry name" value="DNA Methylphosphotriester Repair Domain"/>
    <property type="match status" value="1"/>
</dbReference>
<reference evidence="24 25" key="2">
    <citation type="submission" date="2019-09" db="EMBL/GenBank/DDBJ databases">
        <authorList>
            <person name="Jin C."/>
        </authorList>
    </citation>
    <scope>NUCLEOTIDE SEQUENCE [LARGE SCALE GENOMIC DNA]</scope>
    <source>
        <strain evidence="24 25">AN110305</strain>
    </source>
</reference>
<dbReference type="OrthoDB" id="9811249at2"/>
<keyword evidence="11" id="KW-0238">DNA-binding</keyword>
<evidence type="ECO:0000313" key="24">
    <source>
        <dbReference type="EMBL" id="KAA2247687.1"/>
    </source>
</evidence>
<gene>
    <name evidence="24" type="ORF">F0L68_40060</name>
</gene>
<comment type="function">
    <text evidence="17">Is involved in the adaptive response to alkylation damage in DNA caused by alkylating agents. Repairs the Sp diastereomer of DNA methylphosphotriester lesions by a direct and irreversible transfer of the methyl group to one of its own cysteine residues. Also catalyzes the hydrolysis of the deoxyribose N-glycosidic bond to excise 3-methyladenine, 3-methylguanine, 7-methylguanine, O2-methylthymine, and O2-methylcytosine from the damaged DNA polymer formed by alkylation lesions.</text>
</comment>
<evidence type="ECO:0000256" key="21">
    <source>
        <dbReference type="ARBA" id="ARBA00069917"/>
    </source>
</evidence>
<dbReference type="FunFam" id="1.10.10.60:FF:000281">
    <property type="entry name" value="DNA-3-methyladenine glycosylase 2"/>
    <property type="match status" value="1"/>
</dbReference>
<accession>A0A5B2WBD5</accession>
<dbReference type="PROSITE" id="PS01124">
    <property type="entry name" value="HTH_ARAC_FAMILY_2"/>
    <property type="match status" value="1"/>
</dbReference>
<comment type="function">
    <text evidence="18">The methylation of Alka by methylphosphotriesters in DNA leads to its activation as a transcriptional regulator that activates the transcription of its own gene and other alkylation resistance genes.</text>
</comment>
<dbReference type="GO" id="GO:0043565">
    <property type="term" value="F:sequence-specific DNA binding"/>
    <property type="evidence" value="ECO:0007669"/>
    <property type="project" value="InterPro"/>
</dbReference>
<dbReference type="InterPro" id="IPR018060">
    <property type="entry name" value="HTH_AraC"/>
</dbReference>
<dbReference type="Gene3D" id="1.10.340.30">
    <property type="entry name" value="Hypothetical protein, domain 2"/>
    <property type="match status" value="1"/>
</dbReference>
<evidence type="ECO:0000256" key="17">
    <source>
        <dbReference type="ARBA" id="ARBA00056940"/>
    </source>
</evidence>
<dbReference type="GO" id="GO:0032131">
    <property type="term" value="F:alkylated DNA binding"/>
    <property type="evidence" value="ECO:0007669"/>
    <property type="project" value="TreeGrafter"/>
</dbReference>
<evidence type="ECO:0000256" key="11">
    <source>
        <dbReference type="ARBA" id="ARBA00023125"/>
    </source>
</evidence>
<sequence>MHHDFERCVRAVQSKDTRFDGWFFTAVVTTGIYCRPGCPAVPPKPENMTFYPSAAAAQQAGFRACKRCRPDASPGSPQWNERADLVARAMRLIADGVVDRAGVPGLAARLGYSTRQIERQLRAELGAGPLALARAQRAQTARLLIETTSLPMGEVAFAAGFASIRAFNDTVREVFGLTPSELRSRVGRGAAAEASGVLSLRLPFRAPLCPDNLFGHLVATAVPGVEEWRDGAYRRTLRLPHGPGIVALRPLPDHIACQLTLTDLRDLSIAIARCRWLLDLDADPVAVDDLLRADPLLAPLVLKEPGRRVPRTVDGPEFAVRAVLGQQVSTAAARTHAARLVTAHGDPVADKAGGLTHLFPEPAALAGLDPETLALPRARRTTLTTLVAALAGGDLDLSAGSDWQRARAQLAALPGFGPWTVETIAMRALGDPDAFIPTDLGIRRAATQLGLPDTPVALTAHAAAWRPWRAYAVQYLWATGDHPINLLPA</sequence>
<evidence type="ECO:0000256" key="8">
    <source>
        <dbReference type="ARBA" id="ARBA00022801"/>
    </source>
</evidence>
<dbReference type="GO" id="GO:0005737">
    <property type="term" value="C:cytoplasm"/>
    <property type="evidence" value="ECO:0007669"/>
    <property type="project" value="TreeGrafter"/>
</dbReference>
<dbReference type="InterPro" id="IPR035451">
    <property type="entry name" value="Ada-like_dom_sf"/>
</dbReference>
<dbReference type="Pfam" id="PF12833">
    <property type="entry name" value="HTH_18"/>
    <property type="match status" value="1"/>
</dbReference>
<evidence type="ECO:0000256" key="18">
    <source>
        <dbReference type="ARBA" id="ARBA00058238"/>
    </source>
</evidence>
<dbReference type="SUPFAM" id="SSF57884">
    <property type="entry name" value="Ada DNA repair protein, N-terminal domain (N-Ada 10)"/>
    <property type="match status" value="1"/>
</dbReference>
<dbReference type="Proteomes" id="UP000323454">
    <property type="component" value="Unassembled WGS sequence"/>
</dbReference>
<dbReference type="Gene3D" id="1.10.1670.10">
    <property type="entry name" value="Helix-hairpin-Helix base-excision DNA repair enzymes (C-terminal)"/>
    <property type="match status" value="1"/>
</dbReference>
<keyword evidence="14" id="KW-0234">DNA repair</keyword>
<feature type="domain" description="HTH araC/xylS-type" evidence="23">
    <location>
        <begin position="87"/>
        <end position="185"/>
    </location>
</feature>
<dbReference type="Gene3D" id="1.10.10.60">
    <property type="entry name" value="Homeodomain-like"/>
    <property type="match status" value="1"/>
</dbReference>
<dbReference type="InterPro" id="IPR023170">
    <property type="entry name" value="HhH_base_excis_C"/>
</dbReference>
<keyword evidence="25" id="KW-1185">Reference proteome</keyword>
<dbReference type="InterPro" id="IPR037046">
    <property type="entry name" value="AlkA_N_sf"/>
</dbReference>
<dbReference type="InterPro" id="IPR009057">
    <property type="entry name" value="Homeodomain-like_sf"/>
</dbReference>
<evidence type="ECO:0000256" key="7">
    <source>
        <dbReference type="ARBA" id="ARBA00022763"/>
    </source>
</evidence>
<dbReference type="GO" id="GO:0006285">
    <property type="term" value="P:base-excision repair, AP site formation"/>
    <property type="evidence" value="ECO:0007669"/>
    <property type="project" value="TreeGrafter"/>
</dbReference>
<dbReference type="GO" id="GO:0008725">
    <property type="term" value="F:DNA-3-methyladenine glycosylase activity"/>
    <property type="evidence" value="ECO:0007669"/>
    <property type="project" value="TreeGrafter"/>
</dbReference>
<keyword evidence="12" id="KW-0010">Activator</keyword>
<dbReference type="InterPro" id="IPR003265">
    <property type="entry name" value="HhH-GPD_domain"/>
</dbReference>
<keyword evidence="9" id="KW-0862">Zinc</keyword>
<evidence type="ECO:0000313" key="25">
    <source>
        <dbReference type="Proteomes" id="UP000323454"/>
    </source>
</evidence>
<dbReference type="GO" id="GO:0043916">
    <property type="term" value="F:DNA-7-methylguanine glycosylase activity"/>
    <property type="evidence" value="ECO:0007669"/>
    <property type="project" value="TreeGrafter"/>
</dbReference>
<keyword evidence="8" id="KW-0378">Hydrolase</keyword>
<evidence type="ECO:0000256" key="12">
    <source>
        <dbReference type="ARBA" id="ARBA00023159"/>
    </source>
</evidence>
<dbReference type="FunFam" id="1.10.340.30:FF:000008">
    <property type="entry name" value="DNA-3-methyladenine glycosylase 2"/>
    <property type="match status" value="1"/>
</dbReference>
<evidence type="ECO:0000256" key="16">
    <source>
        <dbReference type="ARBA" id="ARBA00051439"/>
    </source>
</evidence>
<keyword evidence="4" id="KW-0489">Methyltransferase</keyword>
<evidence type="ECO:0000256" key="20">
    <source>
        <dbReference type="ARBA" id="ARBA00067013"/>
    </source>
</evidence>
<dbReference type="GO" id="GO:0003700">
    <property type="term" value="F:DNA-binding transcription factor activity"/>
    <property type="evidence" value="ECO:0007669"/>
    <property type="project" value="InterPro"/>
</dbReference>
<dbReference type="Pfam" id="PF02805">
    <property type="entry name" value="Ada_Zn_binding"/>
    <property type="match status" value="1"/>
</dbReference>
<dbReference type="SMART" id="SM00478">
    <property type="entry name" value="ENDO3c"/>
    <property type="match status" value="1"/>
</dbReference>
<dbReference type="FunFam" id="3.40.10.10:FF:000001">
    <property type="entry name" value="DNA-3-methyladenine glycosylase 2"/>
    <property type="match status" value="1"/>
</dbReference>
<dbReference type="InterPro" id="IPR011257">
    <property type="entry name" value="DNA_glycosylase"/>
</dbReference>
<keyword evidence="13" id="KW-0804">Transcription</keyword>
<evidence type="ECO:0000256" key="1">
    <source>
        <dbReference type="ARBA" id="ARBA00000086"/>
    </source>
</evidence>
<evidence type="ECO:0000256" key="14">
    <source>
        <dbReference type="ARBA" id="ARBA00023204"/>
    </source>
</evidence>
<comment type="catalytic activity">
    <reaction evidence="1">
        <text>Hydrolysis of alkylated DNA, releasing 3-methyladenine, 3-methylguanine, 7-methylguanine and 7-methyladenine.</text>
        <dbReference type="EC" id="3.2.2.21"/>
    </reaction>
</comment>
<dbReference type="InterPro" id="IPR010316">
    <property type="entry name" value="AlkA_N"/>
</dbReference>
<comment type="caution">
    <text evidence="24">The sequence shown here is derived from an EMBL/GenBank/DDBJ whole genome shotgun (WGS) entry which is preliminary data.</text>
</comment>
<keyword evidence="6" id="KW-0479">Metal-binding</keyword>
<evidence type="ECO:0000256" key="6">
    <source>
        <dbReference type="ARBA" id="ARBA00022723"/>
    </source>
</evidence>
<dbReference type="SMART" id="SM01009">
    <property type="entry name" value="AlkA_N"/>
    <property type="match status" value="1"/>
</dbReference>
<dbReference type="InterPro" id="IPR051912">
    <property type="entry name" value="Alkylbase_DNA_Glycosylase/TA"/>
</dbReference>
<name>A0A5B2WBD5_9PSEU</name>
<proteinExistence type="inferred from homology"/>
<keyword evidence="5" id="KW-0808">Transferase</keyword>
<evidence type="ECO:0000259" key="23">
    <source>
        <dbReference type="PROSITE" id="PS01124"/>
    </source>
</evidence>
<evidence type="ECO:0000256" key="10">
    <source>
        <dbReference type="ARBA" id="ARBA00023015"/>
    </source>
</evidence>
<reference evidence="24 25" key="1">
    <citation type="submission" date="2019-09" db="EMBL/GenBank/DDBJ databases">
        <title>Goodfellowia gen. nov., a new genus of the Pseudonocardineae related to Actinoalloteichus, containing Goodfellowia coeruleoviolacea gen. nov., comb. nov. gen. nov., comb. nov.</title>
        <authorList>
            <person name="Labeda D."/>
        </authorList>
    </citation>
    <scope>NUCLEOTIDE SEQUENCE [LARGE SCALE GENOMIC DNA]</scope>
    <source>
        <strain evidence="24 25">AN110305</strain>
    </source>
</reference>
<dbReference type="GO" id="GO:0008168">
    <property type="term" value="F:methyltransferase activity"/>
    <property type="evidence" value="ECO:0007669"/>
    <property type="project" value="UniProtKB-KW"/>
</dbReference>
<dbReference type="GO" id="GO:0008270">
    <property type="term" value="F:zinc ion binding"/>
    <property type="evidence" value="ECO:0007669"/>
    <property type="project" value="InterPro"/>
</dbReference>
<dbReference type="PANTHER" id="PTHR43003">
    <property type="entry name" value="DNA-3-METHYLADENINE GLYCOSYLASE"/>
    <property type="match status" value="1"/>
</dbReference>
<dbReference type="Gene3D" id="3.30.310.20">
    <property type="entry name" value="DNA-3-methyladenine glycosylase AlkA, N-terminal domain"/>
    <property type="match status" value="1"/>
</dbReference>
<evidence type="ECO:0000256" key="5">
    <source>
        <dbReference type="ARBA" id="ARBA00022679"/>
    </source>
</evidence>
<dbReference type="AlphaFoldDB" id="A0A5B2WBD5"/>
<dbReference type="RefSeq" id="WP_149855158.1">
    <property type="nucleotide sequence ID" value="NZ_VUOB01000108.1"/>
</dbReference>
<dbReference type="PANTHER" id="PTHR43003:SF13">
    <property type="entry name" value="DNA-3-METHYLADENINE GLYCOSYLASE 2"/>
    <property type="match status" value="1"/>
</dbReference>
<evidence type="ECO:0000256" key="13">
    <source>
        <dbReference type="ARBA" id="ARBA00023163"/>
    </source>
</evidence>